<dbReference type="Gene3D" id="2.20.100.10">
    <property type="entry name" value="Thrombospondin type-1 (TSP1) repeat"/>
    <property type="match status" value="6"/>
</dbReference>
<name>A0A1I8GPL2_9PLAT</name>
<dbReference type="WBParaSite" id="maker-uti_cns_0002644-snap-gene-0.11-mRNA-1">
    <property type="protein sequence ID" value="maker-uti_cns_0002644-snap-gene-0.11-mRNA-1"/>
    <property type="gene ID" value="maker-uti_cns_0002644-snap-gene-0.11"/>
</dbReference>
<dbReference type="Pfam" id="PF00090">
    <property type="entry name" value="TSP_1"/>
    <property type="match status" value="6"/>
</dbReference>
<accession>A0A1I8GPL2</accession>
<organism evidence="1 2">
    <name type="scientific">Macrostomum lignano</name>
    <dbReference type="NCBI Taxonomy" id="282301"/>
    <lineage>
        <taxon>Eukaryota</taxon>
        <taxon>Metazoa</taxon>
        <taxon>Spiralia</taxon>
        <taxon>Lophotrochozoa</taxon>
        <taxon>Platyhelminthes</taxon>
        <taxon>Rhabditophora</taxon>
        <taxon>Macrostomorpha</taxon>
        <taxon>Macrostomida</taxon>
        <taxon>Macrostomidae</taxon>
        <taxon>Macrostomum</taxon>
    </lineage>
</organism>
<dbReference type="InterPro" id="IPR036383">
    <property type="entry name" value="TSP1_rpt_sf"/>
</dbReference>
<dbReference type="SUPFAM" id="SSF82895">
    <property type="entry name" value="TSP-1 type 1 repeat"/>
    <property type="match status" value="6"/>
</dbReference>
<dbReference type="InterPro" id="IPR000884">
    <property type="entry name" value="TSP1_rpt"/>
</dbReference>
<dbReference type="PANTHER" id="PTHR22906:SF21">
    <property type="entry name" value="SEMA DOMAIN-CONTAINING PROTEIN"/>
    <property type="match status" value="1"/>
</dbReference>
<dbReference type="STRING" id="282301.A0A1I8GPL2"/>
<dbReference type="SMART" id="SM00209">
    <property type="entry name" value="TSP1"/>
    <property type="match status" value="7"/>
</dbReference>
<dbReference type="Proteomes" id="UP000095280">
    <property type="component" value="Unplaced"/>
</dbReference>
<dbReference type="PANTHER" id="PTHR22906">
    <property type="entry name" value="PROPERDIN"/>
    <property type="match status" value="1"/>
</dbReference>
<dbReference type="OrthoDB" id="446173at2759"/>
<proteinExistence type="predicted"/>
<dbReference type="PRINTS" id="PR01705">
    <property type="entry name" value="TSP1REPEAT"/>
</dbReference>
<protein>
    <submittedName>
        <fullName evidence="2">Hemicentin-1</fullName>
    </submittedName>
</protein>
<reference evidence="2" key="1">
    <citation type="submission" date="2016-11" db="UniProtKB">
        <authorList>
            <consortium name="WormBaseParasite"/>
        </authorList>
    </citation>
    <scope>IDENTIFICATION</scope>
</reference>
<keyword evidence="1" id="KW-1185">Reference proteome</keyword>
<dbReference type="AlphaFoldDB" id="A0A1I8GPL2"/>
<dbReference type="InterPro" id="IPR052065">
    <property type="entry name" value="Compl_asym_regulator"/>
</dbReference>
<dbReference type="FunFam" id="2.20.100.10:FF:000001">
    <property type="entry name" value="semaphorin-5A isoform X1"/>
    <property type="match status" value="2"/>
</dbReference>
<sequence length="564" mass="61621">MNRHLAAAVSVLVLTISLCRIGSACFGGQRKTARVDENPKTDWSGWSKCSLPCGDGKQTRFRSSVLNPSEKEVESRSCGTPCEETYHWSAWKAWSECSATCGNQGVANRNRECLRDSDMRPAGQKTLLCPGEWLETRACNQIECPPVVQWTRWSSWSDCTKTCGSGGLQTRSRECLTSKLKPAPDTMKNCSSNETGQQSQSCNEAVPCPSLPDWQAWSEWSACSATCGSGSRTRTRSRQCESNLPPGSCIEPAVSTQTQRNECTIADCPKVNGVWSPWNPWSNCLVTCGYGYRVRNRLCNNPPPSGGGSDCRGPSAGFEKCLGGECPVHGEWGPWAPCPLELGGPQCTTEPPNRCSSGHRRHCRKCDNPKPEFGGSPCETGLASIKKQCWNLDACDNSVVQPPMNFTIVGFLDSTDLLIKWRRAPFGLAASSFFLTWTVSGTDLMDDTDVSVVPDNQQDVLGETYEFWLRNQTKNSVVEVSISTRSTAGGLLKISKPLRQSFRVSRVDGGWGPWGAYGECSPTVDCNIPGVHSRTRQCNNPEPTNGGLPCPGPDTMSSRCFHMC</sequence>
<evidence type="ECO:0000313" key="2">
    <source>
        <dbReference type="WBParaSite" id="maker-uti_cns_0002644-snap-gene-0.11-mRNA-1"/>
    </source>
</evidence>
<dbReference type="PROSITE" id="PS50092">
    <property type="entry name" value="TSP1"/>
    <property type="match status" value="6"/>
</dbReference>
<evidence type="ECO:0000313" key="1">
    <source>
        <dbReference type="Proteomes" id="UP000095280"/>
    </source>
</evidence>